<accession>A0A075G450</accession>
<name>A0A075G450_9EURY</name>
<dbReference type="AlphaFoldDB" id="A0A075G450"/>
<dbReference type="EMBL" id="KF900483">
    <property type="protein sequence ID" value="AIE96561.1"/>
    <property type="molecule type" value="Genomic_DNA"/>
</dbReference>
<proteinExistence type="predicted"/>
<sequence>MKETVFWRSFTSSVPVSLVILLPANSTPPAEGFIKPPRHFSRVDLPEPDGPMIATASPS</sequence>
<protein>
    <submittedName>
        <fullName evidence="1">Uncharacterized protein</fullName>
    </submittedName>
</protein>
<evidence type="ECO:0000313" key="1">
    <source>
        <dbReference type="EMBL" id="AIE96561.1"/>
    </source>
</evidence>
<organism evidence="1">
    <name type="scientific">uncultured marine group II/III euryarchaeote AD1000_80_H11</name>
    <dbReference type="NCBI Taxonomy" id="1457814"/>
    <lineage>
        <taxon>Archaea</taxon>
        <taxon>Methanobacteriati</taxon>
        <taxon>Methanobacteriota</taxon>
        <taxon>environmental samples</taxon>
    </lineage>
</organism>
<reference evidence="1" key="1">
    <citation type="journal article" date="2014" name="Genome Biol. Evol.">
        <title>Pangenome evidence for extensive interdomain horizontal transfer affecting lineage core and shell genes in uncultured planktonic thaumarchaeota and euryarchaeota.</title>
        <authorList>
            <person name="Deschamps P."/>
            <person name="Zivanovic Y."/>
            <person name="Moreira D."/>
            <person name="Rodriguez-Valera F."/>
            <person name="Lopez-Garcia P."/>
        </authorList>
    </citation>
    <scope>NUCLEOTIDE SEQUENCE</scope>
</reference>